<dbReference type="GO" id="GO:0046872">
    <property type="term" value="F:metal ion binding"/>
    <property type="evidence" value="ECO:0007669"/>
    <property type="project" value="InterPro"/>
</dbReference>
<dbReference type="GO" id="GO:0004833">
    <property type="term" value="F:L-tryptophan 2,3-dioxygenase activity"/>
    <property type="evidence" value="ECO:0007669"/>
    <property type="project" value="InterPro"/>
</dbReference>
<dbReference type="InterPro" id="IPR004981">
    <property type="entry name" value="Trp_2_3_dOase"/>
</dbReference>
<gene>
    <name evidence="1" type="ORF">FO442_12645</name>
</gene>
<evidence type="ECO:0000313" key="1">
    <source>
        <dbReference type="EMBL" id="TSJ41934.1"/>
    </source>
</evidence>
<dbReference type="InterPro" id="IPR037217">
    <property type="entry name" value="Trp/Indoleamine_2_3_dOase-like"/>
</dbReference>
<dbReference type="PANTHER" id="PTHR10138:SF0">
    <property type="entry name" value="TRYPTOPHAN 2,3-DIOXYGENASE"/>
    <property type="match status" value="1"/>
</dbReference>
<sequence length="304" mass="36044">MDQKTILEKLEEKYVEQGENPETYLKGLFYSKPLSYWDYIEVETLNSLQKPRTNFKDEEIFIMYHQVTELFFKMMIHELKQMIHEDLPEKNLLDKLNRLIKYAEILINSFDVMKHGMDYDNYNQFRSSLTPASGFQSFQFRAIELYCTRIGNLLSEKNGSIAPEINEAVFERLYWKQAGKKPGANRKSQTLLLFEEKYQEDLILLARKVQGKTLEEKLLAIPDPSDALVHAAKQFDFLYNFKWPNVHLETAAHYLDSKGENQAATGGSEWKKYLNPIFQQRRFFPSFWKNDSMENWKTKEQINR</sequence>
<evidence type="ECO:0000313" key="2">
    <source>
        <dbReference type="Proteomes" id="UP000316008"/>
    </source>
</evidence>
<organism evidence="1 2">
    <name type="scientific">Fluviicola chungangensis</name>
    <dbReference type="NCBI Taxonomy" id="2597671"/>
    <lineage>
        <taxon>Bacteria</taxon>
        <taxon>Pseudomonadati</taxon>
        <taxon>Bacteroidota</taxon>
        <taxon>Flavobacteriia</taxon>
        <taxon>Flavobacteriales</taxon>
        <taxon>Crocinitomicaceae</taxon>
        <taxon>Fluviicola</taxon>
    </lineage>
</organism>
<keyword evidence="1" id="KW-0560">Oxidoreductase</keyword>
<dbReference type="GO" id="GO:0019442">
    <property type="term" value="P:L-tryptophan catabolic process to acetyl-CoA"/>
    <property type="evidence" value="ECO:0007669"/>
    <property type="project" value="TreeGrafter"/>
</dbReference>
<dbReference type="Gene3D" id="1.20.58.480">
    <property type="match status" value="1"/>
</dbReference>
<dbReference type="RefSeq" id="WP_144333567.1">
    <property type="nucleotide sequence ID" value="NZ_VLPL01000006.1"/>
</dbReference>
<keyword evidence="1" id="KW-0223">Dioxygenase</keyword>
<dbReference type="SUPFAM" id="SSF140959">
    <property type="entry name" value="Indolic compounds 2,3-dioxygenase-like"/>
    <property type="match status" value="1"/>
</dbReference>
<dbReference type="PANTHER" id="PTHR10138">
    <property type="entry name" value="TRYPTOPHAN 2,3-DIOXYGENASE"/>
    <property type="match status" value="1"/>
</dbReference>
<dbReference type="GO" id="GO:0019441">
    <property type="term" value="P:L-tryptophan catabolic process to kynurenine"/>
    <property type="evidence" value="ECO:0007669"/>
    <property type="project" value="InterPro"/>
</dbReference>
<reference evidence="1 2" key="1">
    <citation type="submission" date="2019-07" db="EMBL/GenBank/DDBJ databases">
        <authorList>
            <person name="Huq M.A."/>
        </authorList>
    </citation>
    <scope>NUCLEOTIDE SEQUENCE [LARGE SCALE GENOMIC DNA]</scope>
    <source>
        <strain evidence="1 2">MAH-3</strain>
    </source>
</reference>
<protein>
    <submittedName>
        <fullName evidence="1">Tryptophan 2,3-dioxygenase</fullName>
    </submittedName>
</protein>
<accession>A0A556MPQ0</accession>
<dbReference type="Pfam" id="PF03301">
    <property type="entry name" value="Trp_dioxygenase"/>
    <property type="match status" value="1"/>
</dbReference>
<keyword evidence="2" id="KW-1185">Reference proteome</keyword>
<dbReference type="GO" id="GO:0020037">
    <property type="term" value="F:heme binding"/>
    <property type="evidence" value="ECO:0007669"/>
    <property type="project" value="InterPro"/>
</dbReference>
<dbReference type="EMBL" id="VLPL01000006">
    <property type="protein sequence ID" value="TSJ41934.1"/>
    <property type="molecule type" value="Genomic_DNA"/>
</dbReference>
<proteinExistence type="predicted"/>
<dbReference type="AlphaFoldDB" id="A0A556MPQ0"/>
<dbReference type="OrthoDB" id="9776847at2"/>
<comment type="caution">
    <text evidence="1">The sequence shown here is derived from an EMBL/GenBank/DDBJ whole genome shotgun (WGS) entry which is preliminary data.</text>
</comment>
<dbReference type="Proteomes" id="UP000316008">
    <property type="component" value="Unassembled WGS sequence"/>
</dbReference>
<name>A0A556MPQ0_9FLAO</name>